<evidence type="ECO:0000313" key="3">
    <source>
        <dbReference type="EMBL" id="KAG2577097.1"/>
    </source>
</evidence>
<feature type="compositionally biased region" description="Low complexity" evidence="1">
    <location>
        <begin position="29"/>
        <end position="38"/>
    </location>
</feature>
<evidence type="ECO:0000256" key="2">
    <source>
        <dbReference type="SAM" id="SignalP"/>
    </source>
</evidence>
<proteinExistence type="predicted"/>
<protein>
    <submittedName>
        <fullName evidence="3">Uncharacterized protein</fullName>
    </submittedName>
</protein>
<dbReference type="EMBL" id="CM029048">
    <property type="protein sequence ID" value="KAG2577097.1"/>
    <property type="molecule type" value="Genomic_DNA"/>
</dbReference>
<keyword evidence="4" id="KW-1185">Reference proteome</keyword>
<organism evidence="3 4">
    <name type="scientific">Panicum virgatum</name>
    <name type="common">Blackwell switchgrass</name>
    <dbReference type="NCBI Taxonomy" id="38727"/>
    <lineage>
        <taxon>Eukaryota</taxon>
        <taxon>Viridiplantae</taxon>
        <taxon>Streptophyta</taxon>
        <taxon>Embryophyta</taxon>
        <taxon>Tracheophyta</taxon>
        <taxon>Spermatophyta</taxon>
        <taxon>Magnoliopsida</taxon>
        <taxon>Liliopsida</taxon>
        <taxon>Poales</taxon>
        <taxon>Poaceae</taxon>
        <taxon>PACMAD clade</taxon>
        <taxon>Panicoideae</taxon>
        <taxon>Panicodae</taxon>
        <taxon>Paniceae</taxon>
        <taxon>Panicinae</taxon>
        <taxon>Panicum</taxon>
        <taxon>Panicum sect. Hiantes</taxon>
    </lineage>
</organism>
<feature type="signal peptide" evidence="2">
    <location>
        <begin position="1"/>
        <end position="22"/>
    </location>
</feature>
<dbReference type="AlphaFoldDB" id="A0A8T0QV56"/>
<evidence type="ECO:0000313" key="4">
    <source>
        <dbReference type="Proteomes" id="UP000823388"/>
    </source>
</evidence>
<feature type="region of interest" description="Disordered" evidence="1">
    <location>
        <begin position="26"/>
        <end position="82"/>
    </location>
</feature>
<feature type="compositionally biased region" description="Basic and acidic residues" evidence="1">
    <location>
        <begin position="47"/>
        <end position="56"/>
    </location>
</feature>
<reference evidence="3" key="1">
    <citation type="submission" date="2020-05" db="EMBL/GenBank/DDBJ databases">
        <title>WGS assembly of Panicum virgatum.</title>
        <authorList>
            <person name="Lovell J.T."/>
            <person name="Jenkins J."/>
            <person name="Shu S."/>
            <person name="Juenger T.E."/>
            <person name="Schmutz J."/>
        </authorList>
    </citation>
    <scope>NUCLEOTIDE SEQUENCE</scope>
    <source>
        <strain evidence="3">AP13</strain>
    </source>
</reference>
<dbReference type="Proteomes" id="UP000823388">
    <property type="component" value="Chromosome 6N"/>
</dbReference>
<name>A0A8T0QV56_PANVG</name>
<evidence type="ECO:0000256" key="1">
    <source>
        <dbReference type="SAM" id="MobiDB-lite"/>
    </source>
</evidence>
<sequence length="108" mass="11519">MLGRLAYTILWPLPRCLLYAAASQLRSSGRGTKGAAGPRPRRRGRRAGGDEIEKRRPQSPNTPPPPARLAPCSRRPCGAGSHQLDCLRSCDGRWPRVAAAGAAAPPSL</sequence>
<feature type="chain" id="PRO_5035741192" evidence="2">
    <location>
        <begin position="23"/>
        <end position="108"/>
    </location>
</feature>
<keyword evidence="2" id="KW-0732">Signal</keyword>
<gene>
    <name evidence="3" type="ORF">PVAP13_6NG157545</name>
</gene>
<comment type="caution">
    <text evidence="3">The sequence shown here is derived from an EMBL/GenBank/DDBJ whole genome shotgun (WGS) entry which is preliminary data.</text>
</comment>
<accession>A0A8T0QV56</accession>